<feature type="disulfide bond" evidence="10">
    <location>
        <begin position="150"/>
        <end position="171"/>
    </location>
</feature>
<protein>
    <recommendedName>
        <fullName evidence="1">peptidylamidoglycolate lyase</fullName>
        <ecNumber evidence="1">4.3.2.5</ecNumber>
    </recommendedName>
</protein>
<keyword evidence="4" id="KW-0677">Repeat</keyword>
<feature type="binding site" evidence="9">
    <location>
        <position position="305"/>
    </location>
    <ligand>
        <name>Zn(2+)</name>
        <dbReference type="ChEBI" id="CHEBI:29105"/>
        <note>catalytic</note>
    </ligand>
</feature>
<evidence type="ECO:0000256" key="3">
    <source>
        <dbReference type="ARBA" id="ARBA00022729"/>
    </source>
</evidence>
<comment type="cofactor">
    <cofactor evidence="9">
        <name>Zn(2+)</name>
        <dbReference type="ChEBI" id="CHEBI:29105"/>
    </cofactor>
    <text evidence="9">Binds one Zn(2+) ion per subunit.</text>
</comment>
<dbReference type="PANTHER" id="PTHR10680:SF14">
    <property type="entry name" value="PEPTIDYL-GLYCINE ALPHA-AMIDATING MONOOXYGENASE"/>
    <property type="match status" value="1"/>
</dbReference>
<name>A0A8S2DAP1_9BILA</name>
<evidence type="ECO:0000256" key="10">
    <source>
        <dbReference type="PIRSR" id="PIRSR600720-3"/>
    </source>
</evidence>
<feature type="repeat" description="NHL" evidence="11">
    <location>
        <begin position="148"/>
        <end position="181"/>
    </location>
</feature>
<accession>A0A8S2DAP1</accession>
<feature type="repeat" description="NHL" evidence="11">
    <location>
        <begin position="86"/>
        <end position="127"/>
    </location>
</feature>
<keyword evidence="6" id="KW-0325">Glycoprotein</keyword>
<evidence type="ECO:0000256" key="2">
    <source>
        <dbReference type="ARBA" id="ARBA00022723"/>
    </source>
</evidence>
<dbReference type="Proteomes" id="UP000677228">
    <property type="component" value="Unassembled WGS sequence"/>
</dbReference>
<dbReference type="EMBL" id="CAJOBA010003875">
    <property type="protein sequence ID" value="CAF3695779.1"/>
    <property type="molecule type" value="Genomic_DNA"/>
</dbReference>
<dbReference type="Pfam" id="PF01436">
    <property type="entry name" value="NHL"/>
    <property type="match status" value="3"/>
</dbReference>
<keyword evidence="9" id="KW-0106">Calcium</keyword>
<dbReference type="SUPFAM" id="SSF48371">
    <property type="entry name" value="ARM repeat"/>
    <property type="match status" value="1"/>
</dbReference>
<evidence type="ECO:0000256" key="5">
    <source>
        <dbReference type="ARBA" id="ARBA00023157"/>
    </source>
</evidence>
<keyword evidence="9" id="KW-0862">Zinc</keyword>
<dbReference type="InterPro" id="IPR016024">
    <property type="entry name" value="ARM-type_fold"/>
</dbReference>
<dbReference type="InterPro" id="IPR001258">
    <property type="entry name" value="NHL_repeat"/>
</dbReference>
<evidence type="ECO:0000256" key="11">
    <source>
        <dbReference type="PROSITE-ProRule" id="PRU00504"/>
    </source>
</evidence>
<keyword evidence="2 9" id="KW-0479">Metal-binding</keyword>
<proteinExistence type="predicted"/>
<dbReference type="Gene3D" id="2.120.10.30">
    <property type="entry name" value="TolB, C-terminal domain"/>
    <property type="match status" value="1"/>
</dbReference>
<feature type="binding site" evidence="8">
    <location>
        <position position="49"/>
    </location>
    <ligand>
        <name>a protein</name>
        <dbReference type="ChEBI" id="CHEBI:16541"/>
    </ligand>
    <ligandPart>
        <name>C-terminal Xaa-(2S)-2-hydroxyglycine residue</name>
        <dbReference type="ChEBI" id="CHEBI:142768"/>
    </ligandPart>
</feature>
<dbReference type="GO" id="GO:0016020">
    <property type="term" value="C:membrane"/>
    <property type="evidence" value="ECO:0007669"/>
    <property type="project" value="InterPro"/>
</dbReference>
<dbReference type="GO" id="GO:0006518">
    <property type="term" value="P:peptide metabolic process"/>
    <property type="evidence" value="ECO:0007669"/>
    <property type="project" value="InterPro"/>
</dbReference>
<dbReference type="Gene3D" id="1.25.40.180">
    <property type="match status" value="1"/>
</dbReference>
<dbReference type="EMBL" id="CAJNOK010003873">
    <property type="protein sequence ID" value="CAF0917793.1"/>
    <property type="molecule type" value="Genomic_DNA"/>
</dbReference>
<evidence type="ECO:0000256" key="4">
    <source>
        <dbReference type="ARBA" id="ARBA00022737"/>
    </source>
</evidence>
<dbReference type="GO" id="GO:0004504">
    <property type="term" value="F:peptidylglycine monooxygenase activity"/>
    <property type="evidence" value="ECO:0007669"/>
    <property type="project" value="TreeGrafter"/>
</dbReference>
<feature type="binding site" evidence="9">
    <location>
        <position position="306"/>
    </location>
    <ligand>
        <name>Ca(2+)</name>
        <dbReference type="ChEBI" id="CHEBI:29108"/>
        <note>structural</note>
    </ligand>
</feature>
<evidence type="ECO:0000313" key="15">
    <source>
        <dbReference type="Proteomes" id="UP000677228"/>
    </source>
</evidence>
<feature type="binding site" evidence="9">
    <location>
        <position position="203"/>
    </location>
    <ligand>
        <name>Zn(2+)</name>
        <dbReference type="ChEBI" id="CHEBI:29105"/>
        <note>catalytic</note>
    </ligand>
</feature>
<dbReference type="InterPro" id="IPR003307">
    <property type="entry name" value="W2_domain"/>
</dbReference>
<keyword evidence="3" id="KW-0732">Signal</keyword>
<evidence type="ECO:0000259" key="12">
    <source>
        <dbReference type="PROSITE" id="PS51363"/>
    </source>
</evidence>
<dbReference type="SUPFAM" id="SSF63829">
    <property type="entry name" value="Calcium-dependent phosphotriesterase"/>
    <property type="match status" value="1"/>
</dbReference>
<feature type="binding site" evidence="8">
    <location>
        <position position="170"/>
    </location>
    <ligand>
        <name>a protein</name>
        <dbReference type="ChEBI" id="CHEBI:16541"/>
    </ligand>
    <ligandPart>
        <name>C-terminal Xaa-(2S)-2-hydroxyglycine residue</name>
        <dbReference type="ChEBI" id="CHEBI:142768"/>
    </ligandPart>
</feature>
<feature type="binding site" evidence="9">
    <location>
        <position position="34"/>
    </location>
    <ligand>
        <name>Ca(2+)</name>
        <dbReference type="ChEBI" id="CHEBI:29108"/>
        <note>structural</note>
    </ligand>
</feature>
<dbReference type="EC" id="4.3.2.5" evidence="1"/>
<evidence type="ECO:0000256" key="7">
    <source>
        <dbReference type="ARBA" id="ARBA00023239"/>
    </source>
</evidence>
<evidence type="ECO:0000256" key="9">
    <source>
        <dbReference type="PIRSR" id="PIRSR600720-2"/>
    </source>
</evidence>
<keyword evidence="7" id="KW-0456">Lyase</keyword>
<feature type="disulfide bond" evidence="10">
    <location>
        <begin position="215"/>
        <end position="226"/>
    </location>
</feature>
<feature type="binding site" evidence="9">
    <location>
        <position position="103"/>
    </location>
    <ligand>
        <name>Ca(2+)</name>
        <dbReference type="ChEBI" id="CHEBI:29108"/>
        <note>structural</note>
    </ligand>
</feature>
<dbReference type="PROSITE" id="PS51363">
    <property type="entry name" value="W2"/>
    <property type="match status" value="1"/>
</dbReference>
<feature type="domain" description="W2" evidence="12">
    <location>
        <begin position="337"/>
        <end position="506"/>
    </location>
</feature>
<dbReference type="PROSITE" id="PS51125">
    <property type="entry name" value="NHL"/>
    <property type="match status" value="2"/>
</dbReference>
<keyword evidence="5 10" id="KW-1015">Disulfide bond</keyword>
<dbReference type="PANTHER" id="PTHR10680">
    <property type="entry name" value="PEPTIDYL-GLYCINE ALPHA-AMIDATING MONOOXYGENASE"/>
    <property type="match status" value="1"/>
</dbReference>
<evidence type="ECO:0000256" key="6">
    <source>
        <dbReference type="ARBA" id="ARBA00023180"/>
    </source>
</evidence>
<dbReference type="GO" id="GO:0004598">
    <property type="term" value="F:peptidylamidoglycolate lyase activity"/>
    <property type="evidence" value="ECO:0007669"/>
    <property type="project" value="UniProtKB-EC"/>
</dbReference>
<evidence type="ECO:0000256" key="8">
    <source>
        <dbReference type="PIRSR" id="PIRSR600720-1"/>
    </source>
</evidence>
<organism evidence="13 15">
    <name type="scientific">Didymodactylos carnosus</name>
    <dbReference type="NCBI Taxonomy" id="1234261"/>
    <lineage>
        <taxon>Eukaryota</taxon>
        <taxon>Metazoa</taxon>
        <taxon>Spiralia</taxon>
        <taxon>Gnathifera</taxon>
        <taxon>Rotifera</taxon>
        <taxon>Eurotatoria</taxon>
        <taxon>Bdelloidea</taxon>
        <taxon>Philodinida</taxon>
        <taxon>Philodinidae</taxon>
        <taxon>Didymodactylos</taxon>
    </lineage>
</organism>
<gene>
    <name evidence="13" type="ORF">OVA965_LOCUS10458</name>
    <name evidence="14" type="ORF">TMI583_LOCUS10455</name>
</gene>
<sequence>MPGFELRIFEPFYHVLPSDLLILNQIQLGQVSGLAACVKNPNRLIVFHRGSREWTSESFPDGKNFDKDKFGVIEENTILTVNTKNGEIINQWGNETFSMPHGLSIDKNGNLWLTDVAMHQIFKYDTSNPRQLVLTLGESFVPGWDESHFCKPTDVAVSDDGQYVYVADGYCNGRIIKFDSNGKYLTEYKMPANQRTFRQLLPHSLALIESLDILCVADRENGRIVCFDAGLDSQSDEGQIQSIIKHQTMKTVYAIAYDQNNERLYAVSGGSLGKKALGYTFSVDPESFGLLLTIWKPVENFGEPHDVVVNINSLQVFVGEIRPNQNPLSLLSNSDSQIKDVQKVNPYSKLVKLFAATSAQSEGKIIQYMKRMFTSVTSGHTKIIILSYLEAWYTTSGRDLAQSIVELRMPLLKKILSDKVDEELRAIHAIQMYVTGSFYQSNHVFHGCPHVSDLLFQMFYDHGCIRREVFLHWRDHPNQNELPEHSLVVENTKQFFNNINVDFKQS</sequence>
<dbReference type="AlphaFoldDB" id="A0A8S2DAP1"/>
<dbReference type="InterPro" id="IPR011042">
    <property type="entry name" value="6-blade_b-propeller_TolB-like"/>
</dbReference>
<dbReference type="GO" id="GO:0046872">
    <property type="term" value="F:metal ion binding"/>
    <property type="evidence" value="ECO:0007669"/>
    <property type="project" value="UniProtKB-KW"/>
</dbReference>
<evidence type="ECO:0000313" key="13">
    <source>
        <dbReference type="EMBL" id="CAF0917793.1"/>
    </source>
</evidence>
<evidence type="ECO:0000313" key="14">
    <source>
        <dbReference type="EMBL" id="CAF3695779.1"/>
    </source>
</evidence>
<evidence type="ECO:0000256" key="1">
    <source>
        <dbReference type="ARBA" id="ARBA00012343"/>
    </source>
</evidence>
<dbReference type="GO" id="GO:0005576">
    <property type="term" value="C:extracellular region"/>
    <property type="evidence" value="ECO:0007669"/>
    <property type="project" value="TreeGrafter"/>
</dbReference>
<dbReference type="CDD" id="cd14958">
    <property type="entry name" value="NHL_PAL_like"/>
    <property type="match status" value="1"/>
</dbReference>
<reference evidence="13" key="1">
    <citation type="submission" date="2021-02" db="EMBL/GenBank/DDBJ databases">
        <authorList>
            <person name="Nowell W R."/>
        </authorList>
    </citation>
    <scope>NUCLEOTIDE SEQUENCE</scope>
</reference>
<feature type="binding site" evidence="9">
    <location>
        <position position="101"/>
    </location>
    <ligand>
        <name>Zn(2+)</name>
        <dbReference type="ChEBI" id="CHEBI:29105"/>
        <note>catalytic</note>
    </ligand>
</feature>
<feature type="binding site" evidence="8">
    <location>
        <position position="219"/>
    </location>
    <ligand>
        <name>a protein</name>
        <dbReference type="ChEBI" id="CHEBI:16541"/>
    </ligand>
    <ligandPart>
        <name>C-terminal Xaa-(2S)-2-hydroxyglycine residue</name>
        <dbReference type="ChEBI" id="CHEBI:142768"/>
    </ligandPart>
</feature>
<dbReference type="InterPro" id="IPR000720">
    <property type="entry name" value="PHM/PAL"/>
</dbReference>
<dbReference type="Proteomes" id="UP000682733">
    <property type="component" value="Unassembled WGS sequence"/>
</dbReference>
<dbReference type="PRINTS" id="PR00790">
    <property type="entry name" value="PAMONOXGNASE"/>
</dbReference>
<comment type="caution">
    <text evidence="13">The sequence shown here is derived from an EMBL/GenBank/DDBJ whole genome shotgun (WGS) entry which is preliminary data.</text>
</comment>